<dbReference type="RefSeq" id="WP_184692064.1">
    <property type="nucleotide sequence ID" value="NZ_JACHJN010000005.1"/>
</dbReference>
<dbReference type="EC" id="3.5.99.10" evidence="1"/>
<sequence length="121" mass="12650">MIPPAGHYRPFVRAGDTVYVSGQVPRLPDGSYRPADVATETALALRNLSAVVEAAGGGPTCVVKVTAYLADAADFPEFDRAYAAHFGRWKPARTTVVAGLRSVKVEVDAVLHLPATGGDSG</sequence>
<dbReference type="AlphaFoldDB" id="A0A841CLG9"/>
<dbReference type="InterPro" id="IPR006175">
    <property type="entry name" value="YjgF/YER057c/UK114"/>
</dbReference>
<proteinExistence type="predicted"/>
<dbReference type="InterPro" id="IPR035959">
    <property type="entry name" value="RutC-like_sf"/>
</dbReference>
<comment type="caution">
    <text evidence="1">The sequence shown here is derived from an EMBL/GenBank/DDBJ whole genome shotgun (WGS) entry which is preliminary data.</text>
</comment>
<protein>
    <submittedName>
        <fullName evidence="1">2-iminobutanoate/2-iminopropanoate deaminase</fullName>
        <ecNumber evidence="1">3.5.99.10</ecNumber>
    </submittedName>
</protein>
<dbReference type="Proteomes" id="UP000547510">
    <property type="component" value="Unassembled WGS sequence"/>
</dbReference>
<keyword evidence="1" id="KW-0378">Hydrolase</keyword>
<dbReference type="PANTHER" id="PTHR11803">
    <property type="entry name" value="2-IMINOBUTANOATE/2-IMINOPROPANOATE DEAMINASE RIDA"/>
    <property type="match status" value="1"/>
</dbReference>
<evidence type="ECO:0000313" key="1">
    <source>
        <dbReference type="EMBL" id="MBB5957214.1"/>
    </source>
</evidence>
<evidence type="ECO:0000313" key="2">
    <source>
        <dbReference type="Proteomes" id="UP000547510"/>
    </source>
</evidence>
<reference evidence="1 2" key="1">
    <citation type="submission" date="2020-08" db="EMBL/GenBank/DDBJ databases">
        <title>Genomic Encyclopedia of Type Strains, Phase III (KMG-III): the genomes of soil and plant-associated and newly described type strains.</title>
        <authorList>
            <person name="Whitman W."/>
        </authorList>
    </citation>
    <scope>NUCLEOTIDE SEQUENCE [LARGE SCALE GENOMIC DNA]</scope>
    <source>
        <strain evidence="1 2">CECT 8640</strain>
    </source>
</reference>
<organism evidence="1 2">
    <name type="scientific">Saccharothrix tamanrassetensis</name>
    <dbReference type="NCBI Taxonomy" id="1051531"/>
    <lineage>
        <taxon>Bacteria</taxon>
        <taxon>Bacillati</taxon>
        <taxon>Actinomycetota</taxon>
        <taxon>Actinomycetes</taxon>
        <taxon>Pseudonocardiales</taxon>
        <taxon>Pseudonocardiaceae</taxon>
        <taxon>Saccharothrix</taxon>
    </lineage>
</organism>
<dbReference type="GO" id="GO:0120241">
    <property type="term" value="F:2-iminobutanoate/2-iminopropanoate deaminase"/>
    <property type="evidence" value="ECO:0007669"/>
    <property type="project" value="UniProtKB-EC"/>
</dbReference>
<dbReference type="Gene3D" id="3.30.1330.40">
    <property type="entry name" value="RutC-like"/>
    <property type="match status" value="1"/>
</dbReference>
<accession>A0A841CLG9</accession>
<dbReference type="EMBL" id="JACHJN010000005">
    <property type="protein sequence ID" value="MBB5957214.1"/>
    <property type="molecule type" value="Genomic_DNA"/>
</dbReference>
<gene>
    <name evidence="1" type="ORF">FHS29_003807</name>
</gene>
<dbReference type="Pfam" id="PF01042">
    <property type="entry name" value="Ribonuc_L-PSP"/>
    <property type="match status" value="1"/>
</dbReference>
<dbReference type="GO" id="GO:0005829">
    <property type="term" value="C:cytosol"/>
    <property type="evidence" value="ECO:0007669"/>
    <property type="project" value="TreeGrafter"/>
</dbReference>
<dbReference type="CDD" id="cd00448">
    <property type="entry name" value="YjgF_YER057c_UK114_family"/>
    <property type="match status" value="1"/>
</dbReference>
<dbReference type="SUPFAM" id="SSF55298">
    <property type="entry name" value="YjgF-like"/>
    <property type="match status" value="1"/>
</dbReference>
<dbReference type="PANTHER" id="PTHR11803:SF39">
    <property type="entry name" value="2-IMINOBUTANOATE_2-IMINOPROPANOATE DEAMINASE"/>
    <property type="match status" value="1"/>
</dbReference>
<name>A0A841CLG9_9PSEU</name>
<keyword evidence="2" id="KW-1185">Reference proteome</keyword>